<feature type="binding site" description="axial binding residue" evidence="6">
    <location>
        <position position="480"/>
    </location>
    <ligand>
        <name>heme</name>
        <dbReference type="ChEBI" id="CHEBI:30413"/>
    </ligand>
    <ligandPart>
        <name>Fe</name>
        <dbReference type="ChEBI" id="CHEBI:18248"/>
    </ligandPart>
</feature>
<keyword evidence="5 6" id="KW-0408">Iron</keyword>
<dbReference type="STRING" id="1081102.A0A167UU53"/>
<protein>
    <submittedName>
        <fullName evidence="9">Cytochrome P450</fullName>
    </submittedName>
</protein>
<dbReference type="InterPro" id="IPR002401">
    <property type="entry name" value="Cyt_P450_E_grp-I"/>
</dbReference>
<keyword evidence="8" id="KW-0812">Transmembrane</keyword>
<dbReference type="AlphaFoldDB" id="A0A167UU53"/>
<evidence type="ECO:0000313" key="10">
    <source>
        <dbReference type="Proteomes" id="UP000076874"/>
    </source>
</evidence>
<reference evidence="9 10" key="1">
    <citation type="journal article" date="2016" name="Genome Biol. Evol.">
        <title>Divergent and convergent evolution of fungal pathogenicity.</title>
        <authorList>
            <person name="Shang Y."/>
            <person name="Xiao G."/>
            <person name="Zheng P."/>
            <person name="Cen K."/>
            <person name="Zhan S."/>
            <person name="Wang C."/>
        </authorList>
    </citation>
    <scope>NUCLEOTIDE SEQUENCE [LARGE SCALE GENOMIC DNA]</scope>
    <source>
        <strain evidence="9 10">RCEF 264</strain>
    </source>
</reference>
<evidence type="ECO:0000256" key="1">
    <source>
        <dbReference type="ARBA" id="ARBA00001971"/>
    </source>
</evidence>
<dbReference type="PRINTS" id="PR00385">
    <property type="entry name" value="P450"/>
</dbReference>
<dbReference type="PRINTS" id="PR00463">
    <property type="entry name" value="EP450I"/>
</dbReference>
<keyword evidence="10" id="KW-1185">Reference proteome</keyword>
<comment type="caution">
    <text evidence="9">The sequence shown here is derived from an EMBL/GenBank/DDBJ whole genome shotgun (WGS) entry which is preliminary data.</text>
</comment>
<evidence type="ECO:0000256" key="2">
    <source>
        <dbReference type="ARBA" id="ARBA00010617"/>
    </source>
</evidence>
<dbReference type="PANTHER" id="PTHR24305:SF232">
    <property type="entry name" value="P450, PUTATIVE (EUROFUNG)-RELATED"/>
    <property type="match status" value="1"/>
</dbReference>
<dbReference type="InterPro" id="IPR036396">
    <property type="entry name" value="Cyt_P450_sf"/>
</dbReference>
<evidence type="ECO:0000256" key="3">
    <source>
        <dbReference type="ARBA" id="ARBA00022617"/>
    </source>
</evidence>
<dbReference type="Gene3D" id="1.10.630.10">
    <property type="entry name" value="Cytochrome P450"/>
    <property type="match status" value="1"/>
</dbReference>
<evidence type="ECO:0000256" key="4">
    <source>
        <dbReference type="ARBA" id="ARBA00022723"/>
    </source>
</evidence>
<dbReference type="Pfam" id="PF00067">
    <property type="entry name" value="p450"/>
    <property type="match status" value="1"/>
</dbReference>
<keyword evidence="3 6" id="KW-0349">Heme</keyword>
<feature type="transmembrane region" description="Helical" evidence="8">
    <location>
        <begin position="26"/>
        <end position="47"/>
    </location>
</feature>
<dbReference type="GO" id="GO:0020037">
    <property type="term" value="F:heme binding"/>
    <property type="evidence" value="ECO:0007669"/>
    <property type="project" value="InterPro"/>
</dbReference>
<sequence length="533" mass="59852">MAVQFEHAGTNARTISPVRAVLGSLLGIWSAYWTIIVPLLFVGRLLYKRYASPLRRYPGPVLASVSRLWKVWSTASTNTHWHHIALHRKYGPIVRIAPNEVSLASPEAARLLLSAGKHFYKTGFYGVFPPPENPDIFTEVREHVHAQKKKVANVPYSMAAMQQLSPFIDDTITLFMSQLDALAAGQAHDARGPQVDLGAWLHYFAFDVLGEVAFSRSFGFLEQGRDVENAIATIDNSQRYNGIVGQVPELDYLLRRNPLWKLIPALDTKNALITRMALEEMGRRKPFDKESEGRWRGGDGRQDLLASLIKGHLKDPERFSEGDVFAVAHGAIFAGSDSTASTMQSFFWHVLHDRHVYDKLNAEIEAAVADGRLDPTGQVSWSQGQSLPYFQACLKEGMRVRPAVGLNITRIVPPEGAELDGTFFPGGSHIAVNGWVLHRDQATFGADADVYRPERWTEDEERSRHMERYMCQFGGGAHLCIGRNLALLEINKVLPRLLRDYRFTLVHPDQPLKAKATFFVVQEGLEVYIEKKV</sequence>
<keyword evidence="8" id="KW-0472">Membrane</keyword>
<evidence type="ECO:0000256" key="6">
    <source>
        <dbReference type="PIRSR" id="PIRSR602401-1"/>
    </source>
</evidence>
<dbReference type="InterPro" id="IPR017972">
    <property type="entry name" value="Cyt_P450_CS"/>
</dbReference>
<dbReference type="GO" id="GO:0004497">
    <property type="term" value="F:monooxygenase activity"/>
    <property type="evidence" value="ECO:0007669"/>
    <property type="project" value="UniProtKB-KW"/>
</dbReference>
<dbReference type="CDD" id="cd11060">
    <property type="entry name" value="CYP57A1-like"/>
    <property type="match status" value="1"/>
</dbReference>
<dbReference type="PROSITE" id="PS00086">
    <property type="entry name" value="CYTOCHROME_P450"/>
    <property type="match status" value="1"/>
</dbReference>
<evidence type="ECO:0000256" key="7">
    <source>
        <dbReference type="RuleBase" id="RU000461"/>
    </source>
</evidence>
<dbReference type="Proteomes" id="UP000076874">
    <property type="component" value="Unassembled WGS sequence"/>
</dbReference>
<dbReference type="OrthoDB" id="3934656at2759"/>
<dbReference type="InterPro" id="IPR001128">
    <property type="entry name" value="Cyt_P450"/>
</dbReference>
<evidence type="ECO:0000313" key="9">
    <source>
        <dbReference type="EMBL" id="OAA61914.1"/>
    </source>
</evidence>
<dbReference type="PANTHER" id="PTHR24305">
    <property type="entry name" value="CYTOCHROME P450"/>
    <property type="match status" value="1"/>
</dbReference>
<gene>
    <name evidence="9" type="ORF">SPI_04773</name>
</gene>
<comment type="similarity">
    <text evidence="2 7">Belongs to the cytochrome P450 family.</text>
</comment>
<comment type="cofactor">
    <cofactor evidence="1 6">
        <name>heme</name>
        <dbReference type="ChEBI" id="CHEBI:30413"/>
    </cofactor>
</comment>
<evidence type="ECO:0000256" key="5">
    <source>
        <dbReference type="ARBA" id="ARBA00023004"/>
    </source>
</evidence>
<keyword evidence="4 6" id="KW-0479">Metal-binding</keyword>
<accession>A0A167UU53</accession>
<evidence type="ECO:0000256" key="8">
    <source>
        <dbReference type="SAM" id="Phobius"/>
    </source>
</evidence>
<dbReference type="EMBL" id="AZHD01000007">
    <property type="protein sequence ID" value="OAA61914.1"/>
    <property type="molecule type" value="Genomic_DNA"/>
</dbReference>
<keyword evidence="7" id="KW-0560">Oxidoreductase</keyword>
<proteinExistence type="inferred from homology"/>
<organism evidence="9 10">
    <name type="scientific">Niveomyces insectorum RCEF 264</name>
    <dbReference type="NCBI Taxonomy" id="1081102"/>
    <lineage>
        <taxon>Eukaryota</taxon>
        <taxon>Fungi</taxon>
        <taxon>Dikarya</taxon>
        <taxon>Ascomycota</taxon>
        <taxon>Pezizomycotina</taxon>
        <taxon>Sordariomycetes</taxon>
        <taxon>Hypocreomycetidae</taxon>
        <taxon>Hypocreales</taxon>
        <taxon>Cordycipitaceae</taxon>
        <taxon>Niveomyces</taxon>
    </lineage>
</organism>
<dbReference type="FunFam" id="1.10.630.10:FF:000050">
    <property type="entry name" value="Cytochrome P450 monooxygenase"/>
    <property type="match status" value="1"/>
</dbReference>
<dbReference type="InterPro" id="IPR050121">
    <property type="entry name" value="Cytochrome_P450_monoxygenase"/>
</dbReference>
<dbReference type="GO" id="GO:0016705">
    <property type="term" value="F:oxidoreductase activity, acting on paired donors, with incorporation or reduction of molecular oxygen"/>
    <property type="evidence" value="ECO:0007669"/>
    <property type="project" value="InterPro"/>
</dbReference>
<dbReference type="GO" id="GO:0005506">
    <property type="term" value="F:iron ion binding"/>
    <property type="evidence" value="ECO:0007669"/>
    <property type="project" value="InterPro"/>
</dbReference>
<keyword evidence="8" id="KW-1133">Transmembrane helix</keyword>
<name>A0A167UU53_9HYPO</name>
<dbReference type="SUPFAM" id="SSF48264">
    <property type="entry name" value="Cytochrome P450"/>
    <property type="match status" value="1"/>
</dbReference>
<keyword evidence="7" id="KW-0503">Monooxygenase</keyword>